<dbReference type="Proteomes" id="UP000582016">
    <property type="component" value="Unassembled WGS sequence"/>
</dbReference>
<reference evidence="1 2" key="1">
    <citation type="submission" date="2020-05" db="EMBL/GenBank/DDBJ databases">
        <title>Identification and distribution of gene clusters putatively required for synthesis of sphingolipid metabolism inhibitors in phylogenetically diverse species of the filamentous fungus Fusarium.</title>
        <authorList>
            <person name="Kim H.-S."/>
            <person name="Busman M."/>
            <person name="Brown D.W."/>
            <person name="Divon H."/>
            <person name="Uhlig S."/>
            <person name="Proctor R.H."/>
        </authorList>
    </citation>
    <scope>NUCLEOTIDE SEQUENCE [LARGE SCALE GENOMIC DNA]</scope>
    <source>
        <strain evidence="1 2">NRRL 13617</strain>
    </source>
</reference>
<keyword evidence="2" id="KW-1185">Reference proteome</keyword>
<dbReference type="EMBL" id="JAAOAQ010001112">
    <property type="protein sequence ID" value="KAF5530250.1"/>
    <property type="molecule type" value="Genomic_DNA"/>
</dbReference>
<protein>
    <submittedName>
        <fullName evidence="1">Uncharacterized protein</fullName>
    </submittedName>
</protein>
<organism evidence="1 2">
    <name type="scientific">Fusarium phyllophilum</name>
    <dbReference type="NCBI Taxonomy" id="47803"/>
    <lineage>
        <taxon>Eukaryota</taxon>
        <taxon>Fungi</taxon>
        <taxon>Dikarya</taxon>
        <taxon>Ascomycota</taxon>
        <taxon>Pezizomycotina</taxon>
        <taxon>Sordariomycetes</taxon>
        <taxon>Hypocreomycetidae</taxon>
        <taxon>Hypocreales</taxon>
        <taxon>Nectriaceae</taxon>
        <taxon>Fusarium</taxon>
        <taxon>Fusarium fujikuroi species complex</taxon>
    </lineage>
</organism>
<gene>
    <name evidence="1" type="ORF">FPHYL_14112</name>
</gene>
<comment type="caution">
    <text evidence="1">The sequence shown here is derived from an EMBL/GenBank/DDBJ whole genome shotgun (WGS) entry which is preliminary data.</text>
</comment>
<proteinExistence type="predicted"/>
<dbReference type="AlphaFoldDB" id="A0A8H5I4C0"/>
<sequence length="253" mass="27988">MASLDHIATVFSEYKYDEAVGFEGVNGIPCLGCVSHIDLDVRCVCAADSNGSRICVLCRHQSIKACGSIPPELLGAAQWYWNFVVSRSRRDPKMGGSRKLLPTLTDHELWQIRRALDDCGPAWRQLEKHLMNSNNVEIMALQEAIANREILTLSMLQSAGLITNEELQRRIAAAEPPYARLSGCVRTLRNAFRLLSGSDRLAVPPGKEHEYDSLPRGFPEKVIASLILLRPNAAAPRCLYVHSGGMPVLDAHM</sequence>
<name>A0A8H5I4C0_9HYPO</name>
<accession>A0A8H5I4C0</accession>
<evidence type="ECO:0000313" key="2">
    <source>
        <dbReference type="Proteomes" id="UP000582016"/>
    </source>
</evidence>
<dbReference type="OrthoDB" id="4850838at2759"/>
<evidence type="ECO:0000313" key="1">
    <source>
        <dbReference type="EMBL" id="KAF5530250.1"/>
    </source>
</evidence>